<dbReference type="InterPro" id="IPR002347">
    <property type="entry name" value="SDR_fam"/>
</dbReference>
<dbReference type="Proteomes" id="UP001595855">
    <property type="component" value="Unassembled WGS sequence"/>
</dbReference>
<comment type="similarity">
    <text evidence="1 4">Belongs to the short-chain dehydrogenases/reductases (SDR) family.</text>
</comment>
<evidence type="ECO:0000256" key="1">
    <source>
        <dbReference type="ARBA" id="ARBA00006484"/>
    </source>
</evidence>
<organism evidence="5 6">
    <name type="scientific">Streptomyces lienomycini</name>
    <dbReference type="NCBI Taxonomy" id="284035"/>
    <lineage>
        <taxon>Bacteria</taxon>
        <taxon>Bacillati</taxon>
        <taxon>Actinomycetota</taxon>
        <taxon>Actinomycetes</taxon>
        <taxon>Kitasatosporales</taxon>
        <taxon>Streptomycetaceae</taxon>
        <taxon>Streptomyces</taxon>
    </lineage>
</organism>
<accession>A0ABV9X7E5</accession>
<comment type="caution">
    <text evidence="5">The sequence shown here is derived from an EMBL/GenBank/DDBJ whole genome shotgun (WGS) entry which is preliminary data.</text>
</comment>
<keyword evidence="2" id="KW-0521">NADP</keyword>
<dbReference type="PANTHER" id="PTHR43963">
    <property type="entry name" value="CARBONYL REDUCTASE 1-RELATED"/>
    <property type="match status" value="1"/>
</dbReference>
<dbReference type="Pfam" id="PF00106">
    <property type="entry name" value="adh_short"/>
    <property type="match status" value="1"/>
</dbReference>
<evidence type="ECO:0000256" key="2">
    <source>
        <dbReference type="ARBA" id="ARBA00022857"/>
    </source>
</evidence>
<dbReference type="InterPro" id="IPR036291">
    <property type="entry name" value="NAD(P)-bd_dom_sf"/>
</dbReference>
<keyword evidence="6" id="KW-1185">Reference proteome</keyword>
<gene>
    <name evidence="5" type="ORF">ACFPRC_36715</name>
</gene>
<name>A0ABV9X7E5_9ACTN</name>
<evidence type="ECO:0000256" key="3">
    <source>
        <dbReference type="ARBA" id="ARBA00023002"/>
    </source>
</evidence>
<dbReference type="PRINTS" id="PR00080">
    <property type="entry name" value="SDRFAMILY"/>
</dbReference>
<dbReference type="EMBL" id="JBHSJO010000003">
    <property type="protein sequence ID" value="MFC5020360.1"/>
    <property type="molecule type" value="Genomic_DNA"/>
</dbReference>
<proteinExistence type="inferred from homology"/>
<dbReference type="RefSeq" id="WP_344505101.1">
    <property type="nucleotide sequence ID" value="NZ_BAAATN010000022.1"/>
</dbReference>
<dbReference type="Gene3D" id="3.40.50.720">
    <property type="entry name" value="NAD(P)-binding Rossmann-like Domain"/>
    <property type="match status" value="1"/>
</dbReference>
<dbReference type="PANTHER" id="PTHR43963:SF6">
    <property type="entry name" value="CHAIN DEHYDROGENASE FAMILY PROTEIN, PUTATIVE (AFU_ORTHOLOGUE AFUA_3G15350)-RELATED"/>
    <property type="match status" value="1"/>
</dbReference>
<keyword evidence="3" id="KW-0560">Oxidoreductase</keyword>
<evidence type="ECO:0000313" key="5">
    <source>
        <dbReference type="EMBL" id="MFC5020360.1"/>
    </source>
</evidence>
<evidence type="ECO:0000256" key="4">
    <source>
        <dbReference type="RuleBase" id="RU000363"/>
    </source>
</evidence>
<protein>
    <submittedName>
        <fullName evidence="5">SDR family NAD(P)-dependent oxidoreductase</fullName>
    </submittedName>
</protein>
<dbReference type="PRINTS" id="PR00081">
    <property type="entry name" value="GDHRDH"/>
</dbReference>
<dbReference type="SUPFAM" id="SSF51735">
    <property type="entry name" value="NAD(P)-binding Rossmann-fold domains"/>
    <property type="match status" value="1"/>
</dbReference>
<evidence type="ECO:0000313" key="6">
    <source>
        <dbReference type="Proteomes" id="UP001595855"/>
    </source>
</evidence>
<reference evidence="6" key="1">
    <citation type="journal article" date="2019" name="Int. J. Syst. Evol. Microbiol.">
        <title>The Global Catalogue of Microorganisms (GCM) 10K type strain sequencing project: providing services to taxonomists for standard genome sequencing and annotation.</title>
        <authorList>
            <consortium name="The Broad Institute Genomics Platform"/>
            <consortium name="The Broad Institute Genome Sequencing Center for Infectious Disease"/>
            <person name="Wu L."/>
            <person name="Ma J."/>
        </authorList>
    </citation>
    <scope>NUCLEOTIDE SEQUENCE [LARGE SCALE GENOMIC DNA]</scope>
    <source>
        <strain evidence="6">CGMCC 4.1542</strain>
    </source>
</reference>
<sequence>MNREQDRTALVTGANRGIGLETARRLVVAGLDVVLAARDPARGRDAARTLGSPRVRVEELDVTDAMSVTACAERLADDGVAVDVLVNNAGIYPTDGFFSLDEDTLLRALDVNLMGAFRTCRAFCPGMARRGYGRVVNVSSGLGALTGNVPSPAAYGVSKAALNALTLVVSAAVPQAVKVNAVCPGWVRTDMGGRGAPTSVEQGADTVAWLALLPDSGPTGGFFRDRKRIDW</sequence>